<dbReference type="PANTHER" id="PTHR42789:SF1">
    <property type="entry name" value="D-ISOMER SPECIFIC 2-HYDROXYACID DEHYDROGENASE FAMILY PROTEIN (AFU_ORTHOLOGUE AFUA_6G10090)"/>
    <property type="match status" value="1"/>
</dbReference>
<evidence type="ECO:0000259" key="6">
    <source>
        <dbReference type="Pfam" id="PF02826"/>
    </source>
</evidence>
<dbReference type="InterPro" id="IPR006140">
    <property type="entry name" value="D-isomer_DH_NAD-bd"/>
</dbReference>
<keyword evidence="8" id="KW-1185">Reference proteome</keyword>
<accession>A0A516H3A5</accession>
<dbReference type="InterPro" id="IPR029753">
    <property type="entry name" value="D-isomer_DH_CS"/>
</dbReference>
<evidence type="ECO:0000256" key="1">
    <source>
        <dbReference type="ARBA" id="ARBA00005854"/>
    </source>
</evidence>
<dbReference type="RefSeq" id="WP_144069239.1">
    <property type="nucleotide sequence ID" value="NZ_CP041636.1"/>
</dbReference>
<proteinExistence type="inferred from homology"/>
<feature type="domain" description="D-isomer specific 2-hydroxyacid dehydrogenase NAD-binding" evidence="6">
    <location>
        <begin position="114"/>
        <end position="285"/>
    </location>
</feature>
<evidence type="ECO:0000313" key="8">
    <source>
        <dbReference type="Proteomes" id="UP000317496"/>
    </source>
</evidence>
<feature type="domain" description="D-isomer specific 2-hydroxyacid dehydrogenase catalytic" evidence="5">
    <location>
        <begin position="18"/>
        <end position="317"/>
    </location>
</feature>
<dbReference type="PANTHER" id="PTHR42789">
    <property type="entry name" value="D-ISOMER SPECIFIC 2-HYDROXYACID DEHYDROGENASE FAMILY PROTEIN (AFU_ORTHOLOGUE AFUA_6G10090)"/>
    <property type="match status" value="1"/>
</dbReference>
<sequence length="331" mass="35079">MRILLTHTPDALRNYYGAEALAALRKLGEVRLHQGNAPLTTAELIRQARGCDVIVSDRQTPGEAAVFEQLPDLAAFLRCAMDIRNIDCAAADRAGVLVTRATAGFMDSVAELAIGMLVDLARGVSIGVQAYRSGRAPPVRMGIQLSYSSIGIIGYGAIGRRLGELAHALGMTVLASDPVVQIDDQHVKQVALNHLLHDAKFVVCLAPANPQTEKLMDARAFAAMQKGSYFINLARGELVDEPALAEALDSGHLAGAAMDVGRAPDQMPSPFLARRPDVIATPHIGGLTPEAVSHQAFDTVKQVEALSQARLPPGAVNPEAAKRLARLGVAV</sequence>
<dbReference type="SUPFAM" id="SSF52283">
    <property type="entry name" value="Formate/glycerate dehydrogenase catalytic domain-like"/>
    <property type="match status" value="1"/>
</dbReference>
<evidence type="ECO:0000256" key="2">
    <source>
        <dbReference type="ARBA" id="ARBA00023002"/>
    </source>
</evidence>
<dbReference type="PROSITE" id="PS00671">
    <property type="entry name" value="D_2_HYDROXYACID_DH_3"/>
    <property type="match status" value="1"/>
</dbReference>
<reference evidence="7 8" key="1">
    <citation type="submission" date="2019-07" db="EMBL/GenBank/DDBJ databases">
        <title>Genome sequencing for Ferrovibrio sp. K5.</title>
        <authorList>
            <person name="Park S.-J."/>
        </authorList>
    </citation>
    <scope>NUCLEOTIDE SEQUENCE [LARGE SCALE GENOMIC DNA]</scope>
    <source>
        <strain evidence="7 8">K5</strain>
    </source>
</reference>
<dbReference type="Gene3D" id="3.40.50.720">
    <property type="entry name" value="NAD(P)-binding Rossmann-like Domain"/>
    <property type="match status" value="2"/>
</dbReference>
<protein>
    <submittedName>
        <fullName evidence="7">Hydroxyacid dehydrogenase</fullName>
    </submittedName>
</protein>
<dbReference type="KEGG" id="fer:FNB15_13685"/>
<dbReference type="SUPFAM" id="SSF51735">
    <property type="entry name" value="NAD(P)-binding Rossmann-fold domains"/>
    <property type="match status" value="1"/>
</dbReference>
<gene>
    <name evidence="7" type="ORF">FNB15_13685</name>
</gene>
<dbReference type="GO" id="GO:0016616">
    <property type="term" value="F:oxidoreductase activity, acting on the CH-OH group of donors, NAD or NADP as acceptor"/>
    <property type="evidence" value="ECO:0007669"/>
    <property type="project" value="InterPro"/>
</dbReference>
<dbReference type="AlphaFoldDB" id="A0A516H3A5"/>
<dbReference type="InterPro" id="IPR006139">
    <property type="entry name" value="D-isomer_2_OHA_DH_cat_dom"/>
</dbReference>
<dbReference type="GO" id="GO:0051287">
    <property type="term" value="F:NAD binding"/>
    <property type="evidence" value="ECO:0007669"/>
    <property type="project" value="InterPro"/>
</dbReference>
<dbReference type="Pfam" id="PF00389">
    <property type="entry name" value="2-Hacid_dh"/>
    <property type="match status" value="1"/>
</dbReference>
<keyword evidence="2 4" id="KW-0560">Oxidoreductase</keyword>
<dbReference type="InterPro" id="IPR050857">
    <property type="entry name" value="D-2-hydroxyacid_DH"/>
</dbReference>
<name>A0A516H3A5_9PROT</name>
<keyword evidence="3" id="KW-0520">NAD</keyword>
<comment type="similarity">
    <text evidence="1 4">Belongs to the D-isomer specific 2-hydroxyacid dehydrogenase family.</text>
</comment>
<dbReference type="InterPro" id="IPR036291">
    <property type="entry name" value="NAD(P)-bd_dom_sf"/>
</dbReference>
<dbReference type="EMBL" id="CP041636">
    <property type="protein sequence ID" value="QDO98258.1"/>
    <property type="molecule type" value="Genomic_DNA"/>
</dbReference>
<evidence type="ECO:0000256" key="4">
    <source>
        <dbReference type="RuleBase" id="RU003719"/>
    </source>
</evidence>
<organism evidence="7 8">
    <name type="scientific">Ferrovibrio terrae</name>
    <dbReference type="NCBI Taxonomy" id="2594003"/>
    <lineage>
        <taxon>Bacteria</taxon>
        <taxon>Pseudomonadati</taxon>
        <taxon>Pseudomonadota</taxon>
        <taxon>Alphaproteobacteria</taxon>
        <taxon>Rhodospirillales</taxon>
        <taxon>Rhodospirillaceae</taxon>
        <taxon>Ferrovibrio</taxon>
    </lineage>
</organism>
<dbReference type="OrthoDB" id="117809at2"/>
<dbReference type="Proteomes" id="UP000317496">
    <property type="component" value="Chromosome"/>
</dbReference>
<evidence type="ECO:0000256" key="3">
    <source>
        <dbReference type="ARBA" id="ARBA00023027"/>
    </source>
</evidence>
<dbReference type="Pfam" id="PF02826">
    <property type="entry name" value="2-Hacid_dh_C"/>
    <property type="match status" value="1"/>
</dbReference>
<evidence type="ECO:0000313" key="7">
    <source>
        <dbReference type="EMBL" id="QDO98258.1"/>
    </source>
</evidence>
<evidence type="ECO:0000259" key="5">
    <source>
        <dbReference type="Pfam" id="PF00389"/>
    </source>
</evidence>